<reference evidence="1 2" key="1">
    <citation type="submission" date="2016-03" db="EMBL/GenBank/DDBJ databases">
        <title>Trachymyrmex septentrionalis WGS genome.</title>
        <authorList>
            <person name="Nygaard S."/>
            <person name="Hu H."/>
            <person name="Boomsma J."/>
            <person name="Zhang G."/>
        </authorList>
    </citation>
    <scope>NUCLEOTIDE SEQUENCE [LARGE SCALE GENOMIC DNA]</scope>
    <source>
        <strain evidence="1">Tsep2-gDNA-1</strain>
        <tissue evidence="1">Whole body</tissue>
    </source>
</reference>
<organism evidence="1 2">
    <name type="scientific">Trachymyrmex septentrionalis</name>
    <dbReference type="NCBI Taxonomy" id="34720"/>
    <lineage>
        <taxon>Eukaryota</taxon>
        <taxon>Metazoa</taxon>
        <taxon>Ecdysozoa</taxon>
        <taxon>Arthropoda</taxon>
        <taxon>Hexapoda</taxon>
        <taxon>Insecta</taxon>
        <taxon>Pterygota</taxon>
        <taxon>Neoptera</taxon>
        <taxon>Endopterygota</taxon>
        <taxon>Hymenoptera</taxon>
        <taxon>Apocrita</taxon>
        <taxon>Aculeata</taxon>
        <taxon>Formicoidea</taxon>
        <taxon>Formicidae</taxon>
        <taxon>Myrmicinae</taxon>
        <taxon>Trachymyrmex</taxon>
    </lineage>
</organism>
<protein>
    <submittedName>
        <fullName evidence="1">Uncharacterized protein</fullName>
    </submittedName>
</protein>
<evidence type="ECO:0000313" key="2">
    <source>
        <dbReference type="Proteomes" id="UP000078541"/>
    </source>
</evidence>
<sequence length="59" mass="7058">MRIISNGCSWLPFRDQPCYSSFRQNNSVVPFYRLSHDITHLAIHLCEYKNIKLFKINLE</sequence>
<dbReference type="Proteomes" id="UP000078541">
    <property type="component" value="Unassembled WGS sequence"/>
</dbReference>
<name>A0A151K0W5_9HYME</name>
<proteinExistence type="predicted"/>
<dbReference type="EMBL" id="KQ981225">
    <property type="protein sequence ID" value="KYN44364.1"/>
    <property type="molecule type" value="Genomic_DNA"/>
</dbReference>
<dbReference type="AlphaFoldDB" id="A0A151K0W5"/>
<gene>
    <name evidence="1" type="ORF">ALC56_01177</name>
</gene>
<keyword evidence="2" id="KW-1185">Reference proteome</keyword>
<evidence type="ECO:0000313" key="1">
    <source>
        <dbReference type="EMBL" id="KYN44364.1"/>
    </source>
</evidence>
<accession>A0A151K0W5</accession>